<dbReference type="EMBL" id="ARXX01000044">
    <property type="protein sequence ID" value="MBF5057376.1"/>
    <property type="molecule type" value="Genomic_DNA"/>
</dbReference>
<dbReference type="RefSeq" id="WP_194865614.1">
    <property type="nucleotide sequence ID" value="NZ_ARXX01000044.1"/>
</dbReference>
<comment type="caution">
    <text evidence="2">The sequence shown here is derived from an EMBL/GenBank/DDBJ whole genome shotgun (WGS) entry which is preliminary data.</text>
</comment>
<dbReference type="InterPro" id="IPR038727">
    <property type="entry name" value="NadR/Ttd14_AAA_dom"/>
</dbReference>
<dbReference type="Gene3D" id="3.40.50.300">
    <property type="entry name" value="P-loop containing nucleotide triphosphate hydrolases"/>
    <property type="match status" value="1"/>
</dbReference>
<reference evidence="2 3" key="1">
    <citation type="submission" date="2012-09" db="EMBL/GenBank/DDBJ databases">
        <title>Genome Sequence of alkane-degrading Bacterium Alcanivorax sp. 521-1.</title>
        <authorList>
            <person name="Lai Q."/>
            <person name="Shao Z."/>
        </authorList>
    </citation>
    <scope>NUCLEOTIDE SEQUENCE [LARGE SCALE GENOMIC DNA]</scope>
    <source>
        <strain evidence="2 3">521-1</strain>
    </source>
</reference>
<accession>A0ABS0ATB1</accession>
<proteinExistence type="predicted"/>
<dbReference type="GO" id="GO:0016787">
    <property type="term" value="F:hydrolase activity"/>
    <property type="evidence" value="ECO:0007669"/>
    <property type="project" value="UniProtKB-KW"/>
</dbReference>
<dbReference type="Proteomes" id="UP000662703">
    <property type="component" value="Unassembled WGS sequence"/>
</dbReference>
<keyword evidence="3" id="KW-1185">Reference proteome</keyword>
<gene>
    <name evidence="2" type="ORF">Y5W_02670</name>
</gene>
<feature type="domain" description="NadR/Ttd14 AAA" evidence="1">
    <location>
        <begin position="4"/>
        <end position="166"/>
    </location>
</feature>
<dbReference type="Pfam" id="PF13521">
    <property type="entry name" value="AAA_28"/>
    <property type="match status" value="1"/>
</dbReference>
<name>A0ABS0ATB1_9GAMM</name>
<keyword evidence="2" id="KW-0378">Hydrolase</keyword>
<dbReference type="InterPro" id="IPR027417">
    <property type="entry name" value="P-loop_NTPase"/>
</dbReference>
<organism evidence="2 3">
    <name type="scientific">Alloalcanivorax profundimaris</name>
    <dbReference type="NCBI Taxonomy" id="2735259"/>
    <lineage>
        <taxon>Bacteria</taxon>
        <taxon>Pseudomonadati</taxon>
        <taxon>Pseudomonadota</taxon>
        <taxon>Gammaproteobacteria</taxon>
        <taxon>Oceanospirillales</taxon>
        <taxon>Alcanivoracaceae</taxon>
        <taxon>Alloalcanivorax</taxon>
    </lineage>
</organism>
<evidence type="ECO:0000259" key="1">
    <source>
        <dbReference type="Pfam" id="PF13521"/>
    </source>
</evidence>
<evidence type="ECO:0000313" key="3">
    <source>
        <dbReference type="Proteomes" id="UP000662703"/>
    </source>
</evidence>
<sequence length="179" mass="19882">MSKRFVVTGGPGGGKTTLLDALAARGHRVAPEAARRIIKKRLAAGLSPRPDASSFAREILDSDIEQYRAATAHHGVTFFDRGVLDALYMLDLASAITADEAAGLVQRFPYQNPVFLLPPWQEIYGTDSERDQTFEESVEVFEGMKRWYERWGYETVEVPRVGIEERVAFVLGKVGRHGG</sequence>
<protein>
    <submittedName>
        <fullName evidence="2">P-loop containing nucleoside triphosphate hydrolase</fullName>
    </submittedName>
</protein>
<dbReference type="SUPFAM" id="SSF52540">
    <property type="entry name" value="P-loop containing nucleoside triphosphate hydrolases"/>
    <property type="match status" value="1"/>
</dbReference>
<evidence type="ECO:0000313" key="2">
    <source>
        <dbReference type="EMBL" id="MBF5057376.1"/>
    </source>
</evidence>